<accession>A0A7S3LVK3</accession>
<organism evidence="2">
    <name type="scientific">Palpitomonas bilix</name>
    <dbReference type="NCBI Taxonomy" id="652834"/>
    <lineage>
        <taxon>Eukaryota</taxon>
        <taxon>Eukaryota incertae sedis</taxon>
    </lineage>
</organism>
<sequence length="155" mass="18181">MPNLLKLPLSVHKRVFADAFREYADTFKQQSEEKKGEDAGKAMPKLEGNVFTSAEKREEARDAMNMIGKEMKDLNAKEKMEMMKDYLGEYMKAFRLSVRTFGEGFREEVEKIDTDIKEEVEARMKKKREEEEEKEEGKRGKKEEEGKREVKEGEN</sequence>
<proteinExistence type="predicted"/>
<dbReference type="AlphaFoldDB" id="A0A7S3LVK3"/>
<feature type="compositionally biased region" description="Basic and acidic residues" evidence="1">
    <location>
        <begin position="28"/>
        <end position="40"/>
    </location>
</feature>
<protein>
    <submittedName>
        <fullName evidence="2">Uncharacterized protein</fullName>
    </submittedName>
</protein>
<feature type="region of interest" description="Disordered" evidence="1">
    <location>
        <begin position="28"/>
        <end position="57"/>
    </location>
</feature>
<dbReference type="EMBL" id="HBIB01043938">
    <property type="protein sequence ID" value="CAE0266334.1"/>
    <property type="molecule type" value="Transcribed_RNA"/>
</dbReference>
<feature type="region of interest" description="Disordered" evidence="1">
    <location>
        <begin position="121"/>
        <end position="155"/>
    </location>
</feature>
<gene>
    <name evidence="2" type="ORF">PBIL07802_LOCUS28673</name>
</gene>
<name>A0A7S3LVK3_9EUKA</name>
<reference evidence="2" key="1">
    <citation type="submission" date="2021-01" db="EMBL/GenBank/DDBJ databases">
        <authorList>
            <person name="Corre E."/>
            <person name="Pelletier E."/>
            <person name="Niang G."/>
            <person name="Scheremetjew M."/>
            <person name="Finn R."/>
            <person name="Kale V."/>
            <person name="Holt S."/>
            <person name="Cochrane G."/>
            <person name="Meng A."/>
            <person name="Brown T."/>
            <person name="Cohen L."/>
        </authorList>
    </citation>
    <scope>NUCLEOTIDE SEQUENCE</scope>
    <source>
        <strain evidence="2">NIES-2562</strain>
    </source>
</reference>
<evidence type="ECO:0000256" key="1">
    <source>
        <dbReference type="SAM" id="MobiDB-lite"/>
    </source>
</evidence>
<evidence type="ECO:0000313" key="2">
    <source>
        <dbReference type="EMBL" id="CAE0266334.1"/>
    </source>
</evidence>